<name>A0ABQ8U643_9EUKA</name>
<dbReference type="EMBL" id="JAPMOS010000131">
    <property type="protein sequence ID" value="KAJ4454827.1"/>
    <property type="molecule type" value="Genomic_DNA"/>
</dbReference>
<sequence length="277" mass="28700">MHLLMVPRWATVGAAPGAAGAGGIGGRHSRGAGLIAERFQEVKASSLADYYFGACLKQTAWLLGERPQFHPGPGRHLITPSPPAVPRDATPPSSPDPSCFAAHPAAGSALTLRGACHQWGLPARLFPLLAAAPRAAADVDADVNSDTTSGEEATISGDEAVDSTPASSAEPRPPPATTATIRTAYVFLPNAAATPQPWRRPERPTLVRHHTSGALDATHESPGSPLPQHTVPNPVTALCWMEQSPRAPPRPLPDGQQAGSGGKDLGGTHTLGGLMRE</sequence>
<feature type="region of interest" description="Disordered" evidence="1">
    <location>
        <begin position="138"/>
        <end position="177"/>
    </location>
</feature>
<reference evidence="2" key="1">
    <citation type="journal article" date="2022" name="bioRxiv">
        <title>Genomics of Preaxostyla Flagellates Illuminates Evolutionary Transitions and the Path Towards Mitochondrial Loss.</title>
        <authorList>
            <person name="Novak L.V.F."/>
            <person name="Treitli S.C."/>
            <person name="Pyrih J."/>
            <person name="Halakuc P."/>
            <person name="Pipaliya S.V."/>
            <person name="Vacek V."/>
            <person name="Brzon O."/>
            <person name="Soukal P."/>
            <person name="Eme L."/>
            <person name="Dacks J.B."/>
            <person name="Karnkowska A."/>
            <person name="Elias M."/>
            <person name="Hampl V."/>
        </authorList>
    </citation>
    <scope>NUCLEOTIDE SEQUENCE</scope>
    <source>
        <strain evidence="2">RCP-MX</strain>
    </source>
</reference>
<feature type="region of interest" description="Disordered" evidence="1">
    <location>
        <begin position="243"/>
        <end position="277"/>
    </location>
</feature>
<gene>
    <name evidence="2" type="ORF">PAPYR_10336</name>
</gene>
<proteinExistence type="predicted"/>
<comment type="caution">
    <text evidence="2">The sequence shown here is derived from an EMBL/GenBank/DDBJ whole genome shotgun (WGS) entry which is preliminary data.</text>
</comment>
<accession>A0ABQ8U643</accession>
<dbReference type="Proteomes" id="UP001141327">
    <property type="component" value="Unassembled WGS sequence"/>
</dbReference>
<organism evidence="2 3">
    <name type="scientific">Paratrimastix pyriformis</name>
    <dbReference type="NCBI Taxonomy" id="342808"/>
    <lineage>
        <taxon>Eukaryota</taxon>
        <taxon>Metamonada</taxon>
        <taxon>Preaxostyla</taxon>
        <taxon>Paratrimastigidae</taxon>
        <taxon>Paratrimastix</taxon>
    </lineage>
</organism>
<feature type="region of interest" description="Disordered" evidence="1">
    <location>
        <begin position="72"/>
        <end position="99"/>
    </location>
</feature>
<feature type="region of interest" description="Disordered" evidence="1">
    <location>
        <begin position="213"/>
        <end position="232"/>
    </location>
</feature>
<evidence type="ECO:0000256" key="1">
    <source>
        <dbReference type="SAM" id="MobiDB-lite"/>
    </source>
</evidence>
<evidence type="ECO:0000313" key="2">
    <source>
        <dbReference type="EMBL" id="KAJ4454827.1"/>
    </source>
</evidence>
<evidence type="ECO:0000313" key="3">
    <source>
        <dbReference type="Proteomes" id="UP001141327"/>
    </source>
</evidence>
<protein>
    <submittedName>
        <fullName evidence="2">Uncharacterized protein</fullName>
    </submittedName>
</protein>
<keyword evidence="3" id="KW-1185">Reference proteome</keyword>